<gene>
    <name evidence="1" type="ORF">PC118_g13011</name>
</gene>
<evidence type="ECO:0000313" key="2">
    <source>
        <dbReference type="Proteomes" id="UP000697107"/>
    </source>
</evidence>
<reference evidence="1" key="1">
    <citation type="submission" date="2018-10" db="EMBL/GenBank/DDBJ databases">
        <title>Effector identification in a new, highly contiguous assembly of the strawberry crown rot pathogen Phytophthora cactorum.</title>
        <authorList>
            <person name="Armitage A.D."/>
            <person name="Nellist C.F."/>
            <person name="Bates H."/>
            <person name="Vickerstaff R.J."/>
            <person name="Harrison R.J."/>
        </authorList>
    </citation>
    <scope>NUCLEOTIDE SEQUENCE</scope>
    <source>
        <strain evidence="1">P415</strain>
    </source>
</reference>
<evidence type="ECO:0000313" key="1">
    <source>
        <dbReference type="EMBL" id="KAG2977208.1"/>
    </source>
</evidence>
<proteinExistence type="predicted"/>
<dbReference type="VEuPathDB" id="FungiDB:PC110_g4757"/>
<name>A0A8T1FQT3_9STRA</name>
<protein>
    <submittedName>
        <fullName evidence="1">Uncharacterized protein</fullName>
    </submittedName>
</protein>
<sequence length="159" mass="16938">MAAALGHSERTCASAWDEYAKRNGVVCFSPNVASPDDNDFVVDVDYGDEPVELAPVVVACGSPVVVSASTVVAGSASTVVAGAPTIGEANRSGDYKLLDYIMTEELSLKETEDRILSYMDTVHTRAWGVYYDFSNEALAKKLAQLKNRGADVGSYFAQG</sequence>
<comment type="caution">
    <text evidence="1">The sequence shown here is derived from an EMBL/GenBank/DDBJ whole genome shotgun (WGS) entry which is preliminary data.</text>
</comment>
<accession>A0A8T1FQT3</accession>
<dbReference type="AlphaFoldDB" id="A0A8T1FQT3"/>
<dbReference type="Proteomes" id="UP000697107">
    <property type="component" value="Unassembled WGS sequence"/>
</dbReference>
<dbReference type="EMBL" id="RCML01000433">
    <property type="protein sequence ID" value="KAG2977208.1"/>
    <property type="molecule type" value="Genomic_DNA"/>
</dbReference>
<organism evidence="1 2">
    <name type="scientific">Phytophthora cactorum</name>
    <dbReference type="NCBI Taxonomy" id="29920"/>
    <lineage>
        <taxon>Eukaryota</taxon>
        <taxon>Sar</taxon>
        <taxon>Stramenopiles</taxon>
        <taxon>Oomycota</taxon>
        <taxon>Peronosporomycetes</taxon>
        <taxon>Peronosporales</taxon>
        <taxon>Peronosporaceae</taxon>
        <taxon>Phytophthora</taxon>
    </lineage>
</organism>